<evidence type="ECO:0000313" key="5">
    <source>
        <dbReference type="Proteomes" id="UP001224890"/>
    </source>
</evidence>
<evidence type="ECO:0000256" key="1">
    <source>
        <dbReference type="ARBA" id="ARBA00022723"/>
    </source>
</evidence>
<protein>
    <recommendedName>
        <fullName evidence="3">HD domain-containing protein</fullName>
    </recommendedName>
</protein>
<reference evidence="4" key="1">
    <citation type="submission" date="2021-06" db="EMBL/GenBank/DDBJ databases">
        <title>Comparative genomics, transcriptomics and evolutionary studies reveal genomic signatures of adaptation to plant cell wall in hemibiotrophic fungi.</title>
        <authorList>
            <consortium name="DOE Joint Genome Institute"/>
            <person name="Baroncelli R."/>
            <person name="Diaz J.F."/>
            <person name="Benocci T."/>
            <person name="Peng M."/>
            <person name="Battaglia E."/>
            <person name="Haridas S."/>
            <person name="Andreopoulos W."/>
            <person name="Labutti K."/>
            <person name="Pangilinan J."/>
            <person name="Floch G.L."/>
            <person name="Makela M.R."/>
            <person name="Henrissat B."/>
            <person name="Grigoriev I.V."/>
            <person name="Crouch J.A."/>
            <person name="De Vries R.P."/>
            <person name="Sukno S.A."/>
            <person name="Thon M.R."/>
        </authorList>
    </citation>
    <scope>NUCLEOTIDE SEQUENCE</scope>
    <source>
        <strain evidence="4">CBS 193.32</strain>
    </source>
</reference>
<keyword evidence="1" id="KW-0479">Metal-binding</keyword>
<keyword evidence="5" id="KW-1185">Reference proteome</keyword>
<name>A0AAJ0EPZ8_9PEZI</name>
<dbReference type="InterPro" id="IPR027417">
    <property type="entry name" value="P-loop_NTPase"/>
</dbReference>
<dbReference type="InterPro" id="IPR039356">
    <property type="entry name" value="YfbR/HDDC2"/>
</dbReference>
<comment type="caution">
    <text evidence="4">The sequence shown here is derived from an EMBL/GenBank/DDBJ whole genome shotgun (WGS) entry which is preliminary data.</text>
</comment>
<dbReference type="PANTHER" id="PTHR11845">
    <property type="entry name" value="5'-DEOXYNUCLEOTIDASE HDDC2"/>
    <property type="match status" value="1"/>
</dbReference>
<dbReference type="EMBL" id="JAHMHR010000110">
    <property type="protein sequence ID" value="KAK1656973.1"/>
    <property type="molecule type" value="Genomic_DNA"/>
</dbReference>
<organism evidence="4 5">
    <name type="scientific">Colletotrichum godetiae</name>
    <dbReference type="NCBI Taxonomy" id="1209918"/>
    <lineage>
        <taxon>Eukaryota</taxon>
        <taxon>Fungi</taxon>
        <taxon>Dikarya</taxon>
        <taxon>Ascomycota</taxon>
        <taxon>Pezizomycotina</taxon>
        <taxon>Sordariomycetes</taxon>
        <taxon>Hypocreomycetidae</taxon>
        <taxon>Glomerellales</taxon>
        <taxon>Glomerellaceae</taxon>
        <taxon>Colletotrichum</taxon>
        <taxon>Colletotrichum acutatum species complex</taxon>
    </lineage>
</organism>
<dbReference type="GO" id="GO:0046872">
    <property type="term" value="F:metal ion binding"/>
    <property type="evidence" value="ECO:0007669"/>
    <property type="project" value="UniProtKB-KW"/>
</dbReference>
<dbReference type="PANTHER" id="PTHR11845:SF13">
    <property type="entry name" value="5'-DEOXYNUCLEOTIDASE HDDC2"/>
    <property type="match status" value="1"/>
</dbReference>
<keyword evidence="2" id="KW-0378">Hydrolase</keyword>
<accession>A0AAJ0EPZ8</accession>
<dbReference type="AlphaFoldDB" id="A0AAJ0EPZ8"/>
<dbReference type="SUPFAM" id="SSF109604">
    <property type="entry name" value="HD-domain/PDEase-like"/>
    <property type="match status" value="1"/>
</dbReference>
<proteinExistence type="predicted"/>
<dbReference type="InterPro" id="IPR006674">
    <property type="entry name" value="HD_domain"/>
</dbReference>
<sequence length="367" mass="42471">MDDFQTSLAKSPLPFLYQLGSLKRTPRTGWLRFVPNCESVASHSWRLAAMALFAPEPLDRMRCMYIGLVHDMAESYTGDIPKFAEIPKAEKRKLETRGFEWIERLLEPGYPELADELKNAWLDYEEGRTEEGRWMKQMDKLECLIQAKEYEEQTFGAEKGLEEFQSLRKQLQAPEAKHWDALVQREREAHFSKRKQQLPLIFVMGSVDHVGELCTLQARKDGFHQVCFDNALTRKSEDNTFVHAHFLKTCLAEGFEVPSTLAVEILEESIREVVGEGSSSWTLVQGFPKTLEQLQEFERKVQETYCSIYVKPSLACESDKPSKEAKWRMNVTPESYLKSITGCYEEVSEKKKHIGRAVTYLYSRYPP</sequence>
<dbReference type="Pfam" id="PF13023">
    <property type="entry name" value="HD_3"/>
    <property type="match status" value="1"/>
</dbReference>
<evidence type="ECO:0000256" key="2">
    <source>
        <dbReference type="ARBA" id="ARBA00022801"/>
    </source>
</evidence>
<dbReference type="Proteomes" id="UP001224890">
    <property type="component" value="Unassembled WGS sequence"/>
</dbReference>
<dbReference type="Gene3D" id="1.10.3210.10">
    <property type="entry name" value="Hypothetical protein af1432"/>
    <property type="match status" value="1"/>
</dbReference>
<dbReference type="GeneID" id="85461091"/>
<dbReference type="GO" id="GO:0002953">
    <property type="term" value="F:5'-deoxynucleotidase activity"/>
    <property type="evidence" value="ECO:0007669"/>
    <property type="project" value="InterPro"/>
</dbReference>
<dbReference type="GO" id="GO:0005737">
    <property type="term" value="C:cytoplasm"/>
    <property type="evidence" value="ECO:0007669"/>
    <property type="project" value="TreeGrafter"/>
</dbReference>
<feature type="domain" description="HD" evidence="3">
    <location>
        <begin position="20"/>
        <end position="170"/>
    </location>
</feature>
<gene>
    <name evidence="4" type="ORF">BDP55DRAFT_687326</name>
</gene>
<evidence type="ECO:0000259" key="3">
    <source>
        <dbReference type="Pfam" id="PF13023"/>
    </source>
</evidence>
<dbReference type="Gene3D" id="3.40.50.300">
    <property type="entry name" value="P-loop containing nucleotide triphosphate hydrolases"/>
    <property type="match status" value="1"/>
</dbReference>
<evidence type="ECO:0000313" key="4">
    <source>
        <dbReference type="EMBL" id="KAK1656973.1"/>
    </source>
</evidence>
<dbReference type="RefSeq" id="XP_060421737.1">
    <property type="nucleotide sequence ID" value="XM_060576565.1"/>
</dbReference>